<evidence type="ECO:0000256" key="11">
    <source>
        <dbReference type="SAM" id="Phobius"/>
    </source>
</evidence>
<dbReference type="OrthoDB" id="9807026at2"/>
<evidence type="ECO:0000256" key="5">
    <source>
        <dbReference type="ARBA" id="ARBA00022692"/>
    </source>
</evidence>
<keyword evidence="14" id="KW-0282">Flagellum</keyword>
<sequence length="537" mass="57023">MQQLVRTWSGLGRRRQIIVAAAGAATVLIVMVMSALAARPSMQLLYAGLEPDAAGEVVQALEQHGVAYRISGNAIHVPAARRDELRMILAGDGLPATGGRGYELLDSLSGFGTTAQMFDATYWRAKEGELARTIVASPHVSQARVHIAHAAAGPFQRAAAPTASVLLTARGGPISPEQANAIRYLVASAITGMEVENVAVIDSRRGLVGPAESETVANSADERSQQLRSRVLRLLEARVGAGNAVVEVSVETVTDTESIRRRQIDPEERVAISTDTEERRDSSRNQGQGEVTIASHLPEGDGARSDGSQAQSSETRERVNYEVSQTEHEILRGPGAVRRLTVAVLVNGVSGADATGAVTVQPRAEAELEALRELVASAVGFDAERGDVITLRSMELPAVAEEGTMASTTFLKGLGLDLMSLIQILALAIVAIVLGLFVVRPILARPHPALPRPETGALPKPARSEPVDAPEALTGEIDDGPDPRFETAPVRRRENEVALAGAGAASPSERLRAMIGERQEQTVEILRSWLDEQGESA</sequence>
<feature type="region of interest" description="Disordered" evidence="10">
    <location>
        <begin position="255"/>
        <end position="327"/>
    </location>
</feature>
<keyword evidence="7 11" id="KW-0472">Membrane</keyword>
<dbReference type="InterPro" id="IPR006182">
    <property type="entry name" value="FliF_N_dom"/>
</dbReference>
<keyword evidence="15" id="KW-1185">Reference proteome</keyword>
<feature type="transmembrane region" description="Helical" evidence="11">
    <location>
        <begin position="418"/>
        <end position="439"/>
    </location>
</feature>
<evidence type="ECO:0000256" key="10">
    <source>
        <dbReference type="SAM" id="MobiDB-lite"/>
    </source>
</evidence>
<proteinExistence type="inferred from homology"/>
<evidence type="ECO:0000256" key="6">
    <source>
        <dbReference type="ARBA" id="ARBA00022989"/>
    </source>
</evidence>
<dbReference type="InterPro" id="IPR000067">
    <property type="entry name" value="FlgMring_FliF"/>
</dbReference>
<feature type="region of interest" description="Disordered" evidence="10">
    <location>
        <begin position="449"/>
        <end position="505"/>
    </location>
</feature>
<evidence type="ECO:0000256" key="9">
    <source>
        <dbReference type="PIRNR" id="PIRNR004862"/>
    </source>
</evidence>
<evidence type="ECO:0000256" key="1">
    <source>
        <dbReference type="ARBA" id="ARBA00004117"/>
    </source>
</evidence>
<dbReference type="PANTHER" id="PTHR30046">
    <property type="entry name" value="FLAGELLAR M-RING PROTEIN"/>
    <property type="match status" value="1"/>
</dbReference>
<keyword evidence="14" id="KW-0969">Cilium</keyword>
<name>A0A1R3WC25_9RHOB</name>
<dbReference type="PRINTS" id="PR01009">
    <property type="entry name" value="FLGMRINGFLIF"/>
</dbReference>
<keyword evidence="8 9" id="KW-0975">Bacterial flagellum</keyword>
<dbReference type="Proteomes" id="UP000192455">
    <property type="component" value="Unassembled WGS sequence"/>
</dbReference>
<evidence type="ECO:0000313" key="15">
    <source>
        <dbReference type="Proteomes" id="UP000192455"/>
    </source>
</evidence>
<dbReference type="InterPro" id="IPR045851">
    <property type="entry name" value="AMP-bd_C_sf"/>
</dbReference>
<comment type="subcellular location">
    <subcellularLocation>
        <location evidence="1 9">Bacterial flagellum basal body</location>
    </subcellularLocation>
    <subcellularLocation>
        <location evidence="2">Cell membrane</location>
        <topology evidence="2">Multi-pass membrane protein</topology>
    </subcellularLocation>
</comment>
<dbReference type="EMBL" id="FTPS01000001">
    <property type="protein sequence ID" value="SIT75444.1"/>
    <property type="molecule type" value="Genomic_DNA"/>
</dbReference>
<dbReference type="AlphaFoldDB" id="A0A1R3WC25"/>
<feature type="compositionally biased region" description="Basic and acidic residues" evidence="10">
    <location>
        <begin position="257"/>
        <end position="283"/>
    </location>
</feature>
<organism evidence="14 15">
    <name type="scientific">Pontibaca methylaminivorans</name>
    <dbReference type="NCBI Taxonomy" id="515897"/>
    <lineage>
        <taxon>Bacteria</taxon>
        <taxon>Pseudomonadati</taxon>
        <taxon>Pseudomonadota</taxon>
        <taxon>Alphaproteobacteria</taxon>
        <taxon>Rhodobacterales</taxon>
        <taxon>Roseobacteraceae</taxon>
        <taxon>Pontibaca</taxon>
    </lineage>
</organism>
<dbReference type="InterPro" id="IPR043427">
    <property type="entry name" value="YscJ/FliF"/>
</dbReference>
<evidence type="ECO:0000256" key="3">
    <source>
        <dbReference type="ARBA" id="ARBA00007971"/>
    </source>
</evidence>
<reference evidence="14 15" key="1">
    <citation type="submission" date="2017-01" db="EMBL/GenBank/DDBJ databases">
        <authorList>
            <person name="Mah S.A."/>
            <person name="Swanson W.J."/>
            <person name="Moy G.W."/>
            <person name="Vacquier V.D."/>
        </authorList>
    </citation>
    <scope>NUCLEOTIDE SEQUENCE [LARGE SCALE GENOMIC DNA]</scope>
    <source>
        <strain evidence="14 15">DSM 21219</strain>
    </source>
</reference>
<feature type="domain" description="Flagellar M-ring C-terminal" evidence="13">
    <location>
        <begin position="235"/>
        <end position="395"/>
    </location>
</feature>
<keyword evidence="4" id="KW-1003">Cell membrane</keyword>
<dbReference type="Gene3D" id="3.30.300.30">
    <property type="match status" value="1"/>
</dbReference>
<gene>
    <name evidence="14" type="ORF">SAMN05421849_0328</name>
</gene>
<keyword evidence="14" id="KW-0966">Cell projection</keyword>
<dbReference type="GO" id="GO:0071973">
    <property type="term" value="P:bacterial-type flagellum-dependent cell motility"/>
    <property type="evidence" value="ECO:0007669"/>
    <property type="project" value="InterPro"/>
</dbReference>
<feature type="compositionally biased region" description="Basic and acidic residues" evidence="10">
    <location>
        <begin position="481"/>
        <end position="496"/>
    </location>
</feature>
<evidence type="ECO:0000256" key="2">
    <source>
        <dbReference type="ARBA" id="ARBA00004651"/>
    </source>
</evidence>
<comment type="function">
    <text evidence="9">The M ring may be actively involved in energy transduction.</text>
</comment>
<dbReference type="GO" id="GO:0009431">
    <property type="term" value="C:bacterial-type flagellum basal body, MS ring"/>
    <property type="evidence" value="ECO:0007669"/>
    <property type="project" value="InterPro"/>
</dbReference>
<keyword evidence="6 11" id="KW-1133">Transmembrane helix</keyword>
<dbReference type="Pfam" id="PF01514">
    <property type="entry name" value="YscJ_FliF"/>
    <property type="match status" value="1"/>
</dbReference>
<feature type="compositionally biased region" description="Basic and acidic residues" evidence="10">
    <location>
        <begin position="314"/>
        <end position="327"/>
    </location>
</feature>
<evidence type="ECO:0000313" key="14">
    <source>
        <dbReference type="EMBL" id="SIT75444.1"/>
    </source>
</evidence>
<dbReference type="GO" id="GO:0003774">
    <property type="term" value="F:cytoskeletal motor activity"/>
    <property type="evidence" value="ECO:0007669"/>
    <property type="project" value="InterPro"/>
</dbReference>
<evidence type="ECO:0000256" key="8">
    <source>
        <dbReference type="ARBA" id="ARBA00023143"/>
    </source>
</evidence>
<dbReference type="GO" id="GO:0005886">
    <property type="term" value="C:plasma membrane"/>
    <property type="evidence" value="ECO:0007669"/>
    <property type="project" value="UniProtKB-SubCell"/>
</dbReference>
<evidence type="ECO:0000259" key="12">
    <source>
        <dbReference type="Pfam" id="PF01514"/>
    </source>
</evidence>
<evidence type="ECO:0000256" key="4">
    <source>
        <dbReference type="ARBA" id="ARBA00022475"/>
    </source>
</evidence>
<dbReference type="RefSeq" id="WP_076646672.1">
    <property type="nucleotide sequence ID" value="NZ_FTPS01000001.1"/>
</dbReference>
<protein>
    <recommendedName>
        <fullName evidence="9">Flagellar M-ring protein</fullName>
    </recommendedName>
</protein>
<evidence type="ECO:0000259" key="13">
    <source>
        <dbReference type="Pfam" id="PF08345"/>
    </source>
</evidence>
<dbReference type="Pfam" id="PF08345">
    <property type="entry name" value="YscJ_FliF_C"/>
    <property type="match status" value="1"/>
</dbReference>
<dbReference type="InterPro" id="IPR013556">
    <property type="entry name" value="Flag_M-ring_C"/>
</dbReference>
<dbReference type="PIRSF" id="PIRSF004862">
    <property type="entry name" value="FliF"/>
    <property type="match status" value="1"/>
</dbReference>
<accession>A0A1R3WC25</accession>
<dbReference type="STRING" id="515897.SAMN05421849_0328"/>
<comment type="similarity">
    <text evidence="3 9">Belongs to the FliF family.</text>
</comment>
<dbReference type="NCBIfam" id="TIGR00206">
    <property type="entry name" value="fliF"/>
    <property type="match status" value="1"/>
</dbReference>
<keyword evidence="5 11" id="KW-0812">Transmembrane</keyword>
<evidence type="ECO:0000256" key="7">
    <source>
        <dbReference type="ARBA" id="ARBA00023136"/>
    </source>
</evidence>
<feature type="domain" description="Flagellar M-ring N-terminal" evidence="12">
    <location>
        <begin position="38"/>
        <end position="205"/>
    </location>
</feature>
<dbReference type="PANTHER" id="PTHR30046:SF0">
    <property type="entry name" value="FLAGELLAR M-RING PROTEIN"/>
    <property type="match status" value="1"/>
</dbReference>